<keyword evidence="2" id="KW-1277">Toxin-antitoxin system</keyword>
<dbReference type="PANTHER" id="PTHR36449:SF1">
    <property type="entry name" value="ACETYLTRANSFERASE"/>
    <property type="match status" value="1"/>
</dbReference>
<dbReference type="PROSITE" id="PS51186">
    <property type="entry name" value="GNAT"/>
    <property type="match status" value="1"/>
</dbReference>
<sequence length="175" mass="18496">MLRPPEPLSASHVLAGFDCGVASLNQWLVRRASANQVSGASRTFVVCDDTRVVGYYAVASSAVAPAAAAGRFRRNMPDPIPVVVLGRLAIAISHHGQGLGKALFQDAALRVIQAADAIGIRGMIVHALSEAARDFYLSLGLKESPLDPMTLMTTVADLRAACDVAPPPSVRVKRR</sequence>
<dbReference type="CDD" id="cd04301">
    <property type="entry name" value="NAT_SF"/>
    <property type="match status" value="1"/>
</dbReference>
<dbReference type="Pfam" id="PF13508">
    <property type="entry name" value="Acetyltransf_7"/>
    <property type="match status" value="1"/>
</dbReference>
<evidence type="ECO:0000256" key="5">
    <source>
        <dbReference type="ARBA" id="ARBA00049880"/>
    </source>
</evidence>
<reference evidence="7" key="1">
    <citation type="submission" date="2016-10" db="EMBL/GenBank/DDBJ databases">
        <title>Sequence of Gallionella enrichment culture.</title>
        <authorList>
            <person name="Poehlein A."/>
            <person name="Muehling M."/>
            <person name="Daniel R."/>
        </authorList>
    </citation>
    <scope>NUCLEOTIDE SEQUENCE</scope>
</reference>
<dbReference type="PANTHER" id="PTHR36449">
    <property type="entry name" value="ACETYLTRANSFERASE-RELATED"/>
    <property type="match status" value="1"/>
</dbReference>
<proteinExistence type="predicted"/>
<evidence type="ECO:0000256" key="4">
    <source>
        <dbReference type="ARBA" id="ARBA00023315"/>
    </source>
</evidence>
<dbReference type="AlphaFoldDB" id="A0A1J5RUC3"/>
<gene>
    <name evidence="7" type="ORF">GALL_264120</name>
</gene>
<dbReference type="InterPro" id="IPR000182">
    <property type="entry name" value="GNAT_dom"/>
</dbReference>
<evidence type="ECO:0000313" key="7">
    <source>
        <dbReference type="EMBL" id="OIQ91637.1"/>
    </source>
</evidence>
<evidence type="ECO:0000259" key="6">
    <source>
        <dbReference type="PROSITE" id="PS51186"/>
    </source>
</evidence>
<feature type="domain" description="N-acetyltransferase" evidence="6">
    <location>
        <begin position="1"/>
        <end position="165"/>
    </location>
</feature>
<comment type="caution">
    <text evidence="7">The sequence shown here is derived from an EMBL/GenBank/DDBJ whole genome shotgun (WGS) entry which is preliminary data.</text>
</comment>
<organism evidence="7">
    <name type="scientific">mine drainage metagenome</name>
    <dbReference type="NCBI Taxonomy" id="410659"/>
    <lineage>
        <taxon>unclassified sequences</taxon>
        <taxon>metagenomes</taxon>
        <taxon>ecological metagenomes</taxon>
    </lineage>
</organism>
<dbReference type="Gene3D" id="3.40.630.30">
    <property type="match status" value="1"/>
</dbReference>
<dbReference type="InterPro" id="IPR016181">
    <property type="entry name" value="Acyl_CoA_acyltransferase"/>
</dbReference>
<accession>A0A1J5RUC3</accession>
<protein>
    <recommendedName>
        <fullName evidence="6">N-acetyltransferase domain-containing protein</fullName>
    </recommendedName>
</protein>
<keyword evidence="1" id="KW-0678">Repressor</keyword>
<evidence type="ECO:0000256" key="1">
    <source>
        <dbReference type="ARBA" id="ARBA00022491"/>
    </source>
</evidence>
<dbReference type="EMBL" id="MLJW01000253">
    <property type="protein sequence ID" value="OIQ91637.1"/>
    <property type="molecule type" value="Genomic_DNA"/>
</dbReference>
<keyword evidence="4" id="KW-0012">Acyltransferase</keyword>
<dbReference type="SUPFAM" id="SSF55729">
    <property type="entry name" value="Acyl-CoA N-acyltransferases (Nat)"/>
    <property type="match status" value="1"/>
</dbReference>
<keyword evidence="3" id="KW-0808">Transferase</keyword>
<name>A0A1J5RUC3_9ZZZZ</name>
<comment type="catalytic activity">
    <reaction evidence="5">
        <text>glycyl-tRNA(Gly) + acetyl-CoA = N-acetylglycyl-tRNA(Gly) + CoA + H(+)</text>
        <dbReference type="Rhea" id="RHEA:81867"/>
        <dbReference type="Rhea" id="RHEA-COMP:9683"/>
        <dbReference type="Rhea" id="RHEA-COMP:19766"/>
        <dbReference type="ChEBI" id="CHEBI:15378"/>
        <dbReference type="ChEBI" id="CHEBI:57287"/>
        <dbReference type="ChEBI" id="CHEBI:57288"/>
        <dbReference type="ChEBI" id="CHEBI:78522"/>
        <dbReference type="ChEBI" id="CHEBI:232036"/>
    </reaction>
</comment>
<evidence type="ECO:0000256" key="3">
    <source>
        <dbReference type="ARBA" id="ARBA00022679"/>
    </source>
</evidence>
<evidence type="ECO:0000256" key="2">
    <source>
        <dbReference type="ARBA" id="ARBA00022649"/>
    </source>
</evidence>
<dbReference type="GO" id="GO:0016747">
    <property type="term" value="F:acyltransferase activity, transferring groups other than amino-acyl groups"/>
    <property type="evidence" value="ECO:0007669"/>
    <property type="project" value="InterPro"/>
</dbReference>